<evidence type="ECO:0000256" key="2">
    <source>
        <dbReference type="ARBA" id="ARBA00022490"/>
    </source>
</evidence>
<evidence type="ECO:0000256" key="5">
    <source>
        <dbReference type="PROSITE-ProRule" id="PRU00283"/>
    </source>
</evidence>
<proteinExistence type="inferred from homology"/>
<dbReference type="Pfam" id="PF00225">
    <property type="entry name" value="Kinesin"/>
    <property type="match status" value="1"/>
</dbReference>
<dbReference type="GO" id="GO:0090307">
    <property type="term" value="P:mitotic spindle assembly"/>
    <property type="evidence" value="ECO:0007669"/>
    <property type="project" value="TreeGrafter"/>
</dbReference>
<organism evidence="8">
    <name type="scientific">Micromonas pusilla (strain CCMP1545)</name>
    <name type="common">Picoplanktonic green alga</name>
    <dbReference type="NCBI Taxonomy" id="564608"/>
    <lineage>
        <taxon>Eukaryota</taxon>
        <taxon>Viridiplantae</taxon>
        <taxon>Chlorophyta</taxon>
        <taxon>Mamiellophyceae</taxon>
        <taxon>Mamiellales</taxon>
        <taxon>Mamiellaceae</taxon>
        <taxon>Micromonas</taxon>
    </lineage>
</organism>
<dbReference type="PANTHER" id="PTHR47970">
    <property type="entry name" value="KINESIN-LIKE PROTEIN KIF11"/>
    <property type="match status" value="1"/>
</dbReference>
<dbReference type="STRING" id="564608.C1N2Z6"/>
<dbReference type="SUPFAM" id="SSF52540">
    <property type="entry name" value="P-loop containing nucleoside triphosphate hydrolases"/>
    <property type="match status" value="1"/>
</dbReference>
<dbReference type="OMA" id="RENEMMC"/>
<dbReference type="GO" id="GO:0005876">
    <property type="term" value="C:spindle microtubule"/>
    <property type="evidence" value="ECO:0007669"/>
    <property type="project" value="TreeGrafter"/>
</dbReference>
<dbReference type="AlphaFoldDB" id="C1N2Z6"/>
<dbReference type="RefSeq" id="XP_003062521.1">
    <property type="nucleotide sequence ID" value="XM_003062475.1"/>
</dbReference>
<keyword evidence="3 5" id="KW-0505">Motor protein</keyword>
<dbReference type="OrthoDB" id="3176171at2759"/>
<evidence type="ECO:0000256" key="1">
    <source>
        <dbReference type="ARBA" id="ARBA00004245"/>
    </source>
</evidence>
<name>C1N2Z6_MICPC</name>
<dbReference type="EMBL" id="GG663746">
    <property type="protein sequence ID" value="EEH53340.1"/>
    <property type="molecule type" value="Genomic_DNA"/>
</dbReference>
<evidence type="ECO:0000259" key="6">
    <source>
        <dbReference type="PROSITE" id="PS50067"/>
    </source>
</evidence>
<dbReference type="InterPro" id="IPR001752">
    <property type="entry name" value="Kinesin_motor_dom"/>
</dbReference>
<dbReference type="PROSITE" id="PS50067">
    <property type="entry name" value="KINESIN_MOTOR_2"/>
    <property type="match status" value="1"/>
</dbReference>
<dbReference type="GO" id="GO:0051231">
    <property type="term" value="P:spindle elongation"/>
    <property type="evidence" value="ECO:0007669"/>
    <property type="project" value="TreeGrafter"/>
</dbReference>
<protein>
    <submittedName>
        <fullName evidence="7">Predicted protein</fullName>
    </submittedName>
</protein>
<dbReference type="GO" id="GO:0007018">
    <property type="term" value="P:microtubule-based movement"/>
    <property type="evidence" value="ECO:0007669"/>
    <property type="project" value="InterPro"/>
</dbReference>
<dbReference type="PANTHER" id="PTHR47970:SF12">
    <property type="entry name" value="KINESIN FAMILY MEMBER 11"/>
    <property type="match status" value="1"/>
</dbReference>
<evidence type="ECO:0000313" key="8">
    <source>
        <dbReference type="Proteomes" id="UP000001876"/>
    </source>
</evidence>
<gene>
    <name evidence="7" type="ORF">MICPUCDRAFT_51977</name>
</gene>
<keyword evidence="5" id="KW-0067">ATP-binding</keyword>
<evidence type="ECO:0000256" key="4">
    <source>
        <dbReference type="ARBA" id="ARBA00023212"/>
    </source>
</evidence>
<sequence length="246" mass="26497">MTDAATIESGIQVVVRLRPMSARELKGNALPICTASTEKKEVTVIKGTGARTLRSTFAFDDVFTSFSTQKEVFDQTLAPVVADVLNGFESTVFAYGQTGTGKTHTMEGDIENPTERGVIPRAAFDVFRRLESDASYVDHSVTCSFLEIYNEELGDLLALPPGDAADAAAAAAGTETDGASTVAASRAKQSQLRLVEDPTKKRGLYVMNLTEEVVTRPEDVLAIMKRANKARSHSSHTGLRTFAFAL</sequence>
<dbReference type="SMART" id="SM00129">
    <property type="entry name" value="KISc"/>
    <property type="match status" value="1"/>
</dbReference>
<keyword evidence="8" id="KW-1185">Reference proteome</keyword>
<reference evidence="7 8" key="1">
    <citation type="journal article" date="2009" name="Science">
        <title>Green evolution and dynamic adaptations revealed by genomes of the marine picoeukaryotes Micromonas.</title>
        <authorList>
            <person name="Worden A.Z."/>
            <person name="Lee J.H."/>
            <person name="Mock T."/>
            <person name="Rouze P."/>
            <person name="Simmons M.P."/>
            <person name="Aerts A.L."/>
            <person name="Allen A.E."/>
            <person name="Cuvelier M.L."/>
            <person name="Derelle E."/>
            <person name="Everett M.V."/>
            <person name="Foulon E."/>
            <person name="Grimwood J."/>
            <person name="Gundlach H."/>
            <person name="Henrissat B."/>
            <person name="Napoli C."/>
            <person name="McDonald S.M."/>
            <person name="Parker M.S."/>
            <person name="Rombauts S."/>
            <person name="Salamov A."/>
            <person name="Von Dassow P."/>
            <person name="Badger J.H."/>
            <person name="Coutinho P.M."/>
            <person name="Demir E."/>
            <person name="Dubchak I."/>
            <person name="Gentemann C."/>
            <person name="Eikrem W."/>
            <person name="Gready J.E."/>
            <person name="John U."/>
            <person name="Lanier W."/>
            <person name="Lindquist E.A."/>
            <person name="Lucas S."/>
            <person name="Mayer K.F."/>
            <person name="Moreau H."/>
            <person name="Not F."/>
            <person name="Otillar R."/>
            <person name="Panaud O."/>
            <person name="Pangilinan J."/>
            <person name="Paulsen I."/>
            <person name="Piegu B."/>
            <person name="Poliakov A."/>
            <person name="Robbens S."/>
            <person name="Schmutz J."/>
            <person name="Toulza E."/>
            <person name="Wyss T."/>
            <person name="Zelensky A."/>
            <person name="Zhou K."/>
            <person name="Armbrust E.V."/>
            <person name="Bhattacharya D."/>
            <person name="Goodenough U.W."/>
            <person name="Van de Peer Y."/>
            <person name="Grigoriev I.V."/>
        </authorList>
    </citation>
    <scope>NUCLEOTIDE SEQUENCE [LARGE SCALE GENOMIC DNA]</scope>
    <source>
        <strain evidence="7 8">CCMP1545</strain>
    </source>
</reference>
<dbReference type="InterPro" id="IPR036961">
    <property type="entry name" value="Kinesin_motor_dom_sf"/>
</dbReference>
<feature type="binding site" evidence="5">
    <location>
        <begin position="96"/>
        <end position="103"/>
    </location>
    <ligand>
        <name>ATP</name>
        <dbReference type="ChEBI" id="CHEBI:30616"/>
    </ligand>
</feature>
<dbReference type="eggNOG" id="KOG0243">
    <property type="taxonomic scope" value="Eukaryota"/>
</dbReference>
<accession>C1N2Z6</accession>
<evidence type="ECO:0000313" key="7">
    <source>
        <dbReference type="EMBL" id="EEH53340.1"/>
    </source>
</evidence>
<dbReference type="InterPro" id="IPR027417">
    <property type="entry name" value="P-loop_NTPase"/>
</dbReference>
<dbReference type="GeneID" id="9687961"/>
<dbReference type="GO" id="GO:0008017">
    <property type="term" value="F:microtubule binding"/>
    <property type="evidence" value="ECO:0007669"/>
    <property type="project" value="InterPro"/>
</dbReference>
<dbReference type="GO" id="GO:0008574">
    <property type="term" value="F:plus-end-directed microtubule motor activity"/>
    <property type="evidence" value="ECO:0007669"/>
    <property type="project" value="TreeGrafter"/>
</dbReference>
<feature type="domain" description="Kinesin motor" evidence="6">
    <location>
        <begin position="10"/>
        <end position="246"/>
    </location>
</feature>
<keyword evidence="5" id="KW-0547">Nucleotide-binding</keyword>
<comment type="similarity">
    <text evidence="5">Belongs to the TRAFAC class myosin-kinesin ATPase superfamily. Kinesin family.</text>
</comment>
<dbReference type="KEGG" id="mpp:MICPUCDRAFT_51977"/>
<dbReference type="Proteomes" id="UP000001876">
    <property type="component" value="Unassembled WGS sequence"/>
</dbReference>
<dbReference type="InterPro" id="IPR047149">
    <property type="entry name" value="KIF11-like"/>
</dbReference>
<dbReference type="GO" id="GO:0072686">
    <property type="term" value="C:mitotic spindle"/>
    <property type="evidence" value="ECO:0007669"/>
    <property type="project" value="TreeGrafter"/>
</dbReference>
<keyword evidence="2" id="KW-0963">Cytoplasm</keyword>
<dbReference type="GO" id="GO:0005524">
    <property type="term" value="F:ATP binding"/>
    <property type="evidence" value="ECO:0007669"/>
    <property type="project" value="UniProtKB-UniRule"/>
</dbReference>
<comment type="subcellular location">
    <subcellularLocation>
        <location evidence="1">Cytoplasm</location>
        <location evidence="1">Cytoskeleton</location>
    </subcellularLocation>
</comment>
<keyword evidence="4" id="KW-0206">Cytoskeleton</keyword>
<evidence type="ECO:0000256" key="3">
    <source>
        <dbReference type="ARBA" id="ARBA00023175"/>
    </source>
</evidence>
<dbReference type="Gene3D" id="3.40.850.10">
    <property type="entry name" value="Kinesin motor domain"/>
    <property type="match status" value="1"/>
</dbReference>